<name>F0XPB8_GROCL</name>
<feature type="compositionally biased region" description="Low complexity" evidence="1">
    <location>
        <begin position="646"/>
        <end position="656"/>
    </location>
</feature>
<feature type="region of interest" description="Disordered" evidence="1">
    <location>
        <begin position="26"/>
        <end position="664"/>
    </location>
</feature>
<dbReference type="AlphaFoldDB" id="F0XPB8"/>
<evidence type="ECO:0000313" key="2">
    <source>
        <dbReference type="EMBL" id="EFX00704.1"/>
    </source>
</evidence>
<gene>
    <name evidence="2" type="ORF">CMQ_7706</name>
</gene>
<feature type="compositionally biased region" description="Basic and acidic residues" evidence="1">
    <location>
        <begin position="107"/>
        <end position="117"/>
    </location>
</feature>
<dbReference type="EMBL" id="GL629801">
    <property type="protein sequence ID" value="EFX00704.1"/>
    <property type="molecule type" value="Genomic_DNA"/>
</dbReference>
<proteinExistence type="predicted"/>
<feature type="compositionally biased region" description="Polar residues" evidence="1">
    <location>
        <begin position="201"/>
        <end position="215"/>
    </location>
</feature>
<dbReference type="GeneID" id="25981280"/>
<sequence length="801" mass="87982">MSSYSYSITGGPAPSTSSRNIIKKLKQRQKNQYDRESSRPKASLETSSSLQPDQISLRTASSVYSQPSPLDNTFDASQTNDHQTPSQQSYQQPYQQQYQHQTRNYLRSREGSQKADEVSPPSSPEILPTQLPYRFDDRPFLPCIDREPPLTMAQTELSHDSGQDGRKSSRSNIPTMRRERRQNQEAAARSLRVAQSKERLQTPTKQLRPNSSASSKRGYKGGEVRWDPNTGELTSSDKGRPSQVKPAEYVRGLLTPGHDESGSVTDDPASATKTAGSSGLASFASRLRRTVQNGAAHMGGGKAPETDVEGTRQSSLPLSPASLPPRASPARDLSTSTDPAATALTSNRPAWNGASGRTTLVAPVTDTREVPPLNIPQKSSRRVGSSPRLDAGVADRLLAVQNKQSLASPPVSPPSQNSILPEPVFDAPFLIQEGTRPATPPHDTIQTPPPASRTASALSYPSPPPSTDVPKMGPAPVQQRVSQIKRKPAPARDMGSYDDNDPFNYNNKPRAMSSKSTGAEPDWTQPPSRFSATTYSSSLNESMYEPDAKDAPEMPPIPDSFRSRQPTESEDFRDDNPSTRRPRPAPIVIEPLAVKKPSDSVMDRRRPLCMGHASPRSLKDGTEPVVISLNTSWKSGNKPSLRDADSSGYVSSSSSGGEDRLSPMPGQFRLHVVESILKPTRTTEAGSVHKDLPPAPPETTAKDRITMLNAQLADLAQRRFNVDRSIKQMTQLMPTDNILASTQVLLKREQEKSKVEGLRMELSEIQREEYEIGLRLHRAYKRLDHNAEYEPTTLWVRRVTG</sequence>
<dbReference type="Proteomes" id="UP000007796">
    <property type="component" value="Unassembled WGS sequence"/>
</dbReference>
<dbReference type="STRING" id="655863.F0XPB8"/>
<evidence type="ECO:0000313" key="3">
    <source>
        <dbReference type="Proteomes" id="UP000007796"/>
    </source>
</evidence>
<evidence type="ECO:0000256" key="1">
    <source>
        <dbReference type="SAM" id="MobiDB-lite"/>
    </source>
</evidence>
<feature type="compositionally biased region" description="Polar residues" evidence="1">
    <location>
        <begin position="44"/>
        <end position="81"/>
    </location>
</feature>
<dbReference type="InParanoid" id="F0XPB8"/>
<dbReference type="RefSeq" id="XP_014170186.1">
    <property type="nucleotide sequence ID" value="XM_014314711.1"/>
</dbReference>
<organism evidence="3">
    <name type="scientific">Grosmannia clavigera (strain kw1407 / UAMH 11150)</name>
    <name type="common">Blue stain fungus</name>
    <name type="synonym">Graphiocladiella clavigera</name>
    <dbReference type="NCBI Taxonomy" id="655863"/>
    <lineage>
        <taxon>Eukaryota</taxon>
        <taxon>Fungi</taxon>
        <taxon>Dikarya</taxon>
        <taxon>Ascomycota</taxon>
        <taxon>Pezizomycotina</taxon>
        <taxon>Sordariomycetes</taxon>
        <taxon>Sordariomycetidae</taxon>
        <taxon>Ophiostomatales</taxon>
        <taxon>Ophiostomataceae</taxon>
        <taxon>Leptographium</taxon>
    </lineage>
</organism>
<dbReference type="OrthoDB" id="4507572at2759"/>
<feature type="region of interest" description="Disordered" evidence="1">
    <location>
        <begin position="1"/>
        <end position="20"/>
    </location>
</feature>
<feature type="compositionally biased region" description="Basic and acidic residues" evidence="1">
    <location>
        <begin position="157"/>
        <end position="167"/>
    </location>
</feature>
<feature type="compositionally biased region" description="Polar residues" evidence="1">
    <location>
        <begin position="503"/>
        <end position="517"/>
    </location>
</feature>
<feature type="compositionally biased region" description="Basic and acidic residues" evidence="1">
    <location>
        <begin position="134"/>
        <end position="148"/>
    </location>
</feature>
<feature type="compositionally biased region" description="Polar residues" evidence="1">
    <location>
        <begin position="628"/>
        <end position="638"/>
    </location>
</feature>
<accession>F0XPB8</accession>
<dbReference type="PANTHER" id="PTHR42023">
    <property type="entry name" value="BHLH DOMAIN-CONTAINING PROTEIN"/>
    <property type="match status" value="1"/>
</dbReference>
<feature type="compositionally biased region" description="Basic and acidic residues" evidence="1">
    <location>
        <begin position="596"/>
        <end position="606"/>
    </location>
</feature>
<protein>
    <submittedName>
        <fullName evidence="2">Uncharacterized protein</fullName>
    </submittedName>
</protein>
<dbReference type="HOGENOM" id="CLU_018148_0_0_1"/>
<feature type="compositionally biased region" description="Polar residues" evidence="1">
    <location>
        <begin position="525"/>
        <end position="541"/>
    </location>
</feature>
<feature type="compositionally biased region" description="Low complexity" evidence="1">
    <location>
        <begin position="82"/>
        <end position="102"/>
    </location>
</feature>
<keyword evidence="3" id="KW-1185">Reference proteome</keyword>
<dbReference type="PANTHER" id="PTHR42023:SF1">
    <property type="entry name" value="BHLH DOMAIN-CONTAINING PROTEIN"/>
    <property type="match status" value="1"/>
</dbReference>
<feature type="compositionally biased region" description="Polar residues" evidence="1">
    <location>
        <begin position="333"/>
        <end position="349"/>
    </location>
</feature>
<reference evidence="2 3" key="1">
    <citation type="journal article" date="2011" name="Proc. Natl. Acad. Sci. U.S.A.">
        <title>Genome and transcriptome analyses of the mountain pine beetle-fungal symbiont Grosmannia clavigera, a lodgepole pine pathogen.</title>
        <authorList>
            <person name="DiGuistini S."/>
            <person name="Wang Y."/>
            <person name="Liao N.Y."/>
            <person name="Taylor G."/>
            <person name="Tanguay P."/>
            <person name="Feau N."/>
            <person name="Henrissat B."/>
            <person name="Chan S.K."/>
            <person name="Hesse-Orce U."/>
            <person name="Alamouti S.M."/>
            <person name="Tsui C.K.M."/>
            <person name="Docking R.T."/>
            <person name="Levasseur A."/>
            <person name="Haridas S."/>
            <person name="Robertson G."/>
            <person name="Birol I."/>
            <person name="Holt R.A."/>
            <person name="Marra M.A."/>
            <person name="Hamelin R.C."/>
            <person name="Hirst M."/>
            <person name="Jones S.J.M."/>
            <person name="Bohlmann J."/>
            <person name="Breuil C."/>
        </authorList>
    </citation>
    <scope>NUCLEOTIDE SEQUENCE [LARGE SCALE GENOMIC DNA]</scope>
    <source>
        <strain evidence="3">kw1407 / UAMH 11150</strain>
    </source>
</reference>
<dbReference type="eggNOG" id="ENOG502SU6X">
    <property type="taxonomic scope" value="Eukaryota"/>
</dbReference>
<feature type="compositionally biased region" description="Polar residues" evidence="1">
    <location>
        <begin position="271"/>
        <end position="280"/>
    </location>
</feature>